<accession>A0A2S2C3K4</accession>
<dbReference type="KEGG" id="roz:CBI38_10305"/>
<dbReference type="OrthoDB" id="4569917at2"/>
<dbReference type="RefSeq" id="WP_109334988.1">
    <property type="nucleotide sequence ID" value="NZ_CP021354.1"/>
</dbReference>
<keyword evidence="1" id="KW-1133">Transmembrane helix</keyword>
<feature type="transmembrane region" description="Helical" evidence="1">
    <location>
        <begin position="65"/>
        <end position="85"/>
    </location>
</feature>
<keyword evidence="1" id="KW-0812">Transmembrane</keyword>
<dbReference type="AlphaFoldDB" id="A0A2S2C3K4"/>
<evidence type="ECO:0000313" key="3">
    <source>
        <dbReference type="Proteomes" id="UP000245711"/>
    </source>
</evidence>
<sequence>MNTVTSGLVAGAAGVTALNTVTYLDMVVRGRPASTVPEETIDSVAASLGVRIPGRGSAMQSRRTGLGALGGIAVGLGIAVGAGLVRRTGIRLSPTVGAVAIGAGAMAATDIPIAVRGISDPRNWSVQDWLSDIVPHLAYGAAVHAVLRQQDAKLSLL</sequence>
<evidence type="ECO:0000313" key="2">
    <source>
        <dbReference type="EMBL" id="AWK75460.1"/>
    </source>
</evidence>
<evidence type="ECO:0008006" key="4">
    <source>
        <dbReference type="Google" id="ProtNLM"/>
    </source>
</evidence>
<gene>
    <name evidence="2" type="ORF">CBI38_10305</name>
</gene>
<dbReference type="Proteomes" id="UP000245711">
    <property type="component" value="Chromosome"/>
</dbReference>
<name>A0A2S2C3K4_9NOCA</name>
<dbReference type="EMBL" id="CP021354">
    <property type="protein sequence ID" value="AWK75460.1"/>
    <property type="molecule type" value="Genomic_DNA"/>
</dbReference>
<organism evidence="2 3">
    <name type="scientific">Rhodococcus oxybenzonivorans</name>
    <dbReference type="NCBI Taxonomy" id="1990687"/>
    <lineage>
        <taxon>Bacteria</taxon>
        <taxon>Bacillati</taxon>
        <taxon>Actinomycetota</taxon>
        <taxon>Actinomycetes</taxon>
        <taxon>Mycobacteriales</taxon>
        <taxon>Nocardiaceae</taxon>
        <taxon>Rhodococcus</taxon>
    </lineage>
</organism>
<reference evidence="2 3" key="1">
    <citation type="submission" date="2017-05" db="EMBL/GenBank/DDBJ databases">
        <title>Isolation of Rhodococcus sp. S2-17 biodegrading of BP-3.</title>
        <authorList>
            <person name="Lee Y."/>
            <person name="Kim K.H."/>
            <person name="Chun B.H."/>
            <person name="Jung H.S."/>
            <person name="Jeon C.O."/>
        </authorList>
    </citation>
    <scope>NUCLEOTIDE SEQUENCE [LARGE SCALE GENOMIC DNA]</scope>
    <source>
        <strain evidence="2 3">S2-17</strain>
    </source>
</reference>
<proteinExistence type="predicted"/>
<evidence type="ECO:0000256" key="1">
    <source>
        <dbReference type="SAM" id="Phobius"/>
    </source>
</evidence>
<protein>
    <recommendedName>
        <fullName evidence="4">DUF1440 domain-containing protein</fullName>
    </recommendedName>
</protein>
<keyword evidence="3" id="KW-1185">Reference proteome</keyword>
<keyword evidence="1" id="KW-0472">Membrane</keyword>